<dbReference type="InterPro" id="IPR050288">
    <property type="entry name" value="Cellulose_deg_GH3"/>
</dbReference>
<feature type="signal peptide" evidence="3">
    <location>
        <begin position="1"/>
        <end position="26"/>
    </location>
</feature>
<dbReference type="InterPro" id="IPR017853">
    <property type="entry name" value="GH"/>
</dbReference>
<protein>
    <submittedName>
        <fullName evidence="5">Glycoside hydrolase family 3 C-terminal domain-containing protein</fullName>
    </submittedName>
</protein>
<dbReference type="InterPro" id="IPR036962">
    <property type="entry name" value="Glyco_hydro_3_N_sf"/>
</dbReference>
<dbReference type="SUPFAM" id="SSF51445">
    <property type="entry name" value="(Trans)glycosidases"/>
    <property type="match status" value="1"/>
</dbReference>
<accession>A0ABS0HJB7</accession>
<gene>
    <name evidence="5" type="ORF">I2488_15130</name>
</gene>
<name>A0ABS0HJB7_9SPHN</name>
<dbReference type="InterPro" id="IPR013783">
    <property type="entry name" value="Ig-like_fold"/>
</dbReference>
<evidence type="ECO:0000259" key="4">
    <source>
        <dbReference type="SMART" id="SM01217"/>
    </source>
</evidence>
<dbReference type="Pfam" id="PF14310">
    <property type="entry name" value="Fn3-like"/>
    <property type="match status" value="1"/>
</dbReference>
<evidence type="ECO:0000256" key="1">
    <source>
        <dbReference type="ARBA" id="ARBA00005336"/>
    </source>
</evidence>
<dbReference type="RefSeq" id="WP_196276648.1">
    <property type="nucleotide sequence ID" value="NZ_JADQDC010000011.1"/>
</dbReference>
<dbReference type="Gene3D" id="3.40.50.1700">
    <property type="entry name" value="Glycoside hydrolase family 3 C-terminal domain"/>
    <property type="match status" value="1"/>
</dbReference>
<feature type="chain" id="PRO_5047446351" evidence="3">
    <location>
        <begin position="27"/>
        <end position="739"/>
    </location>
</feature>
<dbReference type="InterPro" id="IPR001764">
    <property type="entry name" value="Glyco_hydro_3_N"/>
</dbReference>
<dbReference type="PANTHER" id="PTHR42715">
    <property type="entry name" value="BETA-GLUCOSIDASE"/>
    <property type="match status" value="1"/>
</dbReference>
<dbReference type="InterPro" id="IPR026891">
    <property type="entry name" value="Fn3-like"/>
</dbReference>
<comment type="similarity">
    <text evidence="1">Belongs to the glycosyl hydrolase 3 family.</text>
</comment>
<dbReference type="PANTHER" id="PTHR42715:SF10">
    <property type="entry name" value="BETA-GLUCOSIDASE"/>
    <property type="match status" value="1"/>
</dbReference>
<dbReference type="PRINTS" id="PR00133">
    <property type="entry name" value="GLHYDRLASE3"/>
</dbReference>
<evidence type="ECO:0000313" key="6">
    <source>
        <dbReference type="Proteomes" id="UP000600799"/>
    </source>
</evidence>
<dbReference type="EMBL" id="JADQDC010000011">
    <property type="protein sequence ID" value="MBF9152339.1"/>
    <property type="molecule type" value="Genomic_DNA"/>
</dbReference>
<evidence type="ECO:0000256" key="2">
    <source>
        <dbReference type="ARBA" id="ARBA00022801"/>
    </source>
</evidence>
<organism evidence="5 6">
    <name type="scientific">Novosphingobium jiangmenense</name>
    <dbReference type="NCBI Taxonomy" id="2791981"/>
    <lineage>
        <taxon>Bacteria</taxon>
        <taxon>Pseudomonadati</taxon>
        <taxon>Pseudomonadota</taxon>
        <taxon>Alphaproteobacteria</taxon>
        <taxon>Sphingomonadales</taxon>
        <taxon>Sphingomonadaceae</taxon>
        <taxon>Novosphingobium</taxon>
    </lineage>
</organism>
<dbReference type="Gene3D" id="2.60.40.10">
    <property type="entry name" value="Immunoglobulins"/>
    <property type="match status" value="1"/>
</dbReference>
<evidence type="ECO:0000313" key="5">
    <source>
        <dbReference type="EMBL" id="MBF9152339.1"/>
    </source>
</evidence>
<dbReference type="SMART" id="SM01217">
    <property type="entry name" value="Fn3_like"/>
    <property type="match status" value="1"/>
</dbReference>
<evidence type="ECO:0000256" key="3">
    <source>
        <dbReference type="SAM" id="SignalP"/>
    </source>
</evidence>
<keyword evidence="2 5" id="KW-0378">Hydrolase</keyword>
<proteinExistence type="inferred from homology"/>
<reference evidence="5 6" key="1">
    <citation type="submission" date="2020-11" db="EMBL/GenBank/DDBJ databases">
        <title>The genome sequence of Novosphingobium sp. 1Y9A.</title>
        <authorList>
            <person name="Liu Y."/>
        </authorList>
    </citation>
    <scope>NUCLEOTIDE SEQUENCE [LARGE SCALE GENOMIC DNA]</scope>
    <source>
        <strain evidence="5 6">1Y9A</strain>
    </source>
</reference>
<dbReference type="Pfam" id="PF01915">
    <property type="entry name" value="Glyco_hydro_3_C"/>
    <property type="match status" value="1"/>
</dbReference>
<sequence length="739" mass="78107">MRNPMLRSSVSLAIAVSSIAVSSAHAQQARAVDMKAADARAAATVKQMTADEKVVLTHGIMPLPLGGPTPPMPADAIAGAGYIPGIERLGIPALKETDASLGVSYVMGIRRDFSTALPSGVAQAASWNPDLMYRGGAMIGSEARAKGFNVLLAGGVNLMRDPRNGRTFEYLAEDPLLSGMLVGAAIRGVQSNNIISTIKHFALNGQETGRKYVDVKISESAARESDLLAFKIGIEQGQPGSVMCAYNRVWGEQACASDWLLNKVLKQSWGYKGFVMSDWGAVPNIEAALKGLDQQSGEQLDPGVFFGDKLKDKAASDPTWKARLDDMNRRVLTAIYASGLDKNPAKPGGKIDFAANGMVAEEVAKQGIVLLKNNSALPLAKSAKSIAIIGGYADGAVLSGAGSSQVHGEGGPAVVRPVGGKGVWAGFIAQQYHRSSPMDAIQALAKDAKVTFRDGRYIADAVEKAKQSEVAIVFATQWQTEGLDVPDLSLPDGQDELIAAVAAANPNTIVVLETGGPVKMPWLDKVAGVVEAWYPGARGGPAIASVLFGDTNPSGRLPLTFPASEAQLPRPKLDGSDWVEPDFSGGPSSGSDKLTADYDIEGSDVGYRWFARQGAKPLFPFGYGLSYTTFDSTGLKVKGLTASFTVKNTGKREGAEVAQLYLVDRAGQAKRRLAGFQRVNLAAGASQTVNLTIDPRILADWKDGGWTMPAGEYTFALGKDAETLGTPVKVKLPAKRWKD</sequence>
<dbReference type="Proteomes" id="UP000600799">
    <property type="component" value="Unassembled WGS sequence"/>
</dbReference>
<keyword evidence="6" id="KW-1185">Reference proteome</keyword>
<dbReference type="SUPFAM" id="SSF52279">
    <property type="entry name" value="Beta-D-glucan exohydrolase, C-terminal domain"/>
    <property type="match status" value="1"/>
</dbReference>
<dbReference type="GO" id="GO:0016787">
    <property type="term" value="F:hydrolase activity"/>
    <property type="evidence" value="ECO:0007669"/>
    <property type="project" value="UniProtKB-KW"/>
</dbReference>
<keyword evidence="3" id="KW-0732">Signal</keyword>
<feature type="domain" description="Fibronectin type III-like" evidence="4">
    <location>
        <begin position="656"/>
        <end position="721"/>
    </location>
</feature>
<dbReference type="Pfam" id="PF00933">
    <property type="entry name" value="Glyco_hydro_3"/>
    <property type="match status" value="1"/>
</dbReference>
<dbReference type="InterPro" id="IPR036881">
    <property type="entry name" value="Glyco_hydro_3_C_sf"/>
</dbReference>
<dbReference type="InterPro" id="IPR002772">
    <property type="entry name" value="Glyco_hydro_3_C"/>
</dbReference>
<dbReference type="Gene3D" id="3.20.20.300">
    <property type="entry name" value="Glycoside hydrolase, family 3, N-terminal domain"/>
    <property type="match status" value="1"/>
</dbReference>
<comment type="caution">
    <text evidence="5">The sequence shown here is derived from an EMBL/GenBank/DDBJ whole genome shotgun (WGS) entry which is preliminary data.</text>
</comment>